<feature type="signal peptide" evidence="5">
    <location>
        <begin position="1"/>
        <end position="23"/>
    </location>
</feature>
<name>A0ABQ5QD28_9BACT</name>
<feature type="coiled-coil region" evidence="3">
    <location>
        <begin position="55"/>
        <end position="106"/>
    </location>
</feature>
<evidence type="ECO:0000256" key="1">
    <source>
        <dbReference type="ARBA" id="ARBA00009091"/>
    </source>
</evidence>
<evidence type="ECO:0000313" key="6">
    <source>
        <dbReference type="EMBL" id="GLH72742.1"/>
    </source>
</evidence>
<dbReference type="PANTHER" id="PTHR35089:SF1">
    <property type="entry name" value="CHAPERONE PROTEIN SKP"/>
    <property type="match status" value="1"/>
</dbReference>
<protein>
    <recommendedName>
        <fullName evidence="8">OmpH family outer membrane protein</fullName>
    </recommendedName>
</protein>
<organism evidence="6 7">
    <name type="scientific">Geothrix limicola</name>
    <dbReference type="NCBI Taxonomy" id="2927978"/>
    <lineage>
        <taxon>Bacteria</taxon>
        <taxon>Pseudomonadati</taxon>
        <taxon>Acidobacteriota</taxon>
        <taxon>Holophagae</taxon>
        <taxon>Holophagales</taxon>
        <taxon>Holophagaceae</taxon>
        <taxon>Geothrix</taxon>
    </lineage>
</organism>
<dbReference type="RefSeq" id="WP_285571872.1">
    <property type="nucleotide sequence ID" value="NZ_BSDE01000002.1"/>
</dbReference>
<evidence type="ECO:0000256" key="3">
    <source>
        <dbReference type="SAM" id="Coils"/>
    </source>
</evidence>
<proteinExistence type="inferred from homology"/>
<feature type="compositionally biased region" description="Low complexity" evidence="4">
    <location>
        <begin position="176"/>
        <end position="202"/>
    </location>
</feature>
<comment type="similarity">
    <text evidence="1">Belongs to the Skp family.</text>
</comment>
<dbReference type="Gene3D" id="3.30.910.20">
    <property type="entry name" value="Skp domain"/>
    <property type="match status" value="1"/>
</dbReference>
<evidence type="ECO:0000256" key="4">
    <source>
        <dbReference type="SAM" id="MobiDB-lite"/>
    </source>
</evidence>
<dbReference type="SMART" id="SM00935">
    <property type="entry name" value="OmpH"/>
    <property type="match status" value="1"/>
</dbReference>
<sequence>MRKIAPSLAALCLSAALVTPAAAQEAPRFGFFSINQLVRSSKKAGAIFSELEITGKNLQEKLQAKGQELQTLQQQLNSPSLDPDKKEALAKKLRDVEFEAKKMQEDSQAEYQRIEKKVGEAITKLANPIVEQLAREQKLQMVFSDQAVQVLAWGEQEWMKAFTSEVAKRLDASEGTAAAPAAPATKPAAKPAAKPATAAPKK</sequence>
<reference evidence="6 7" key="1">
    <citation type="journal article" date="2023" name="Antonie Van Leeuwenhoek">
        <title>Mesoterricola silvestris gen. nov., sp. nov., Mesoterricola sediminis sp. nov., Geothrix oryzae sp. nov., Geothrix edaphica sp. nov., Geothrix rubra sp. nov., and Geothrix limicola sp. nov., six novel members of Acidobacteriota isolated from soils.</title>
        <authorList>
            <person name="Itoh H."/>
            <person name="Sugisawa Y."/>
            <person name="Mise K."/>
            <person name="Xu Z."/>
            <person name="Kuniyasu M."/>
            <person name="Ushijima N."/>
            <person name="Kawano K."/>
            <person name="Kobayashi E."/>
            <person name="Shiratori Y."/>
            <person name="Masuda Y."/>
            <person name="Senoo K."/>
        </authorList>
    </citation>
    <scope>NUCLEOTIDE SEQUENCE [LARGE SCALE GENOMIC DNA]</scope>
    <source>
        <strain evidence="6 7">Red804</strain>
    </source>
</reference>
<dbReference type="InterPro" id="IPR024930">
    <property type="entry name" value="Skp_dom_sf"/>
</dbReference>
<feature type="chain" id="PRO_5045040966" description="OmpH family outer membrane protein" evidence="5">
    <location>
        <begin position="24"/>
        <end position="202"/>
    </location>
</feature>
<keyword evidence="3" id="KW-0175">Coiled coil</keyword>
<evidence type="ECO:0008006" key="8">
    <source>
        <dbReference type="Google" id="ProtNLM"/>
    </source>
</evidence>
<feature type="region of interest" description="Disordered" evidence="4">
    <location>
        <begin position="170"/>
        <end position="202"/>
    </location>
</feature>
<dbReference type="InterPro" id="IPR005632">
    <property type="entry name" value="Chaperone_Skp"/>
</dbReference>
<keyword evidence="2 5" id="KW-0732">Signal</keyword>
<keyword evidence="7" id="KW-1185">Reference proteome</keyword>
<evidence type="ECO:0000313" key="7">
    <source>
        <dbReference type="Proteomes" id="UP001165069"/>
    </source>
</evidence>
<dbReference type="Proteomes" id="UP001165069">
    <property type="component" value="Unassembled WGS sequence"/>
</dbReference>
<evidence type="ECO:0000256" key="5">
    <source>
        <dbReference type="SAM" id="SignalP"/>
    </source>
</evidence>
<dbReference type="SUPFAM" id="SSF111384">
    <property type="entry name" value="OmpH-like"/>
    <property type="match status" value="1"/>
</dbReference>
<dbReference type="Pfam" id="PF03938">
    <property type="entry name" value="OmpH"/>
    <property type="match status" value="1"/>
</dbReference>
<evidence type="ECO:0000256" key="2">
    <source>
        <dbReference type="ARBA" id="ARBA00022729"/>
    </source>
</evidence>
<comment type="caution">
    <text evidence="6">The sequence shown here is derived from an EMBL/GenBank/DDBJ whole genome shotgun (WGS) entry which is preliminary data.</text>
</comment>
<dbReference type="EMBL" id="BSDE01000002">
    <property type="protein sequence ID" value="GLH72742.1"/>
    <property type="molecule type" value="Genomic_DNA"/>
</dbReference>
<gene>
    <name evidence="6" type="ORF">GETHLI_12440</name>
</gene>
<accession>A0ABQ5QD28</accession>
<dbReference type="PANTHER" id="PTHR35089">
    <property type="entry name" value="CHAPERONE PROTEIN SKP"/>
    <property type="match status" value="1"/>
</dbReference>